<keyword evidence="1" id="KW-0732">Signal</keyword>
<evidence type="ECO:0000256" key="1">
    <source>
        <dbReference type="SAM" id="SignalP"/>
    </source>
</evidence>
<evidence type="ECO:0000313" key="3">
    <source>
        <dbReference type="Proteomes" id="UP000764110"/>
    </source>
</evidence>
<dbReference type="EMBL" id="JACEFI010000021">
    <property type="protein sequence ID" value="KAH0593376.1"/>
    <property type="molecule type" value="Genomic_DNA"/>
</dbReference>
<name>A0A9P8M4D8_9HYPO</name>
<comment type="caution">
    <text evidence="2">The sequence shown here is derived from an EMBL/GenBank/DDBJ whole genome shotgun (WGS) entry which is preliminary data.</text>
</comment>
<dbReference type="Proteomes" id="UP000764110">
    <property type="component" value="Unassembled WGS sequence"/>
</dbReference>
<accession>A0A9P8M4D8</accession>
<sequence>MKTSIILPVLLNLAMASAARKLADWEQTPETILKDNAELNIDCQVKGDILECHTDEASNPRQQNLLPLCKQIGGCGCAALLASRWGDNKFAFDFICRSLQKELDV</sequence>
<gene>
    <name evidence="2" type="ORF">MHUMG1_08832</name>
</gene>
<dbReference type="AlphaFoldDB" id="A0A9P8M4D8"/>
<proteinExistence type="predicted"/>
<feature type="signal peptide" evidence="1">
    <location>
        <begin position="1"/>
        <end position="19"/>
    </location>
</feature>
<protein>
    <submittedName>
        <fullName evidence="2">Uncharacterized protein</fullName>
    </submittedName>
</protein>
<evidence type="ECO:0000313" key="2">
    <source>
        <dbReference type="EMBL" id="KAH0593376.1"/>
    </source>
</evidence>
<feature type="chain" id="PRO_5040181079" evidence="1">
    <location>
        <begin position="20"/>
        <end position="105"/>
    </location>
</feature>
<reference evidence="2 3" key="1">
    <citation type="submission" date="2020-07" db="EMBL/GenBank/DDBJ databases">
        <title>Metarhizium humberi genome.</title>
        <authorList>
            <person name="Lysoe E."/>
        </authorList>
    </citation>
    <scope>NUCLEOTIDE SEQUENCE [LARGE SCALE GENOMIC DNA]</scope>
    <source>
        <strain evidence="2 3">ESALQ1638</strain>
    </source>
</reference>
<keyword evidence="3" id="KW-1185">Reference proteome</keyword>
<organism evidence="2 3">
    <name type="scientific">Metarhizium humberi</name>
    <dbReference type="NCBI Taxonomy" id="2596975"/>
    <lineage>
        <taxon>Eukaryota</taxon>
        <taxon>Fungi</taxon>
        <taxon>Dikarya</taxon>
        <taxon>Ascomycota</taxon>
        <taxon>Pezizomycotina</taxon>
        <taxon>Sordariomycetes</taxon>
        <taxon>Hypocreomycetidae</taxon>
        <taxon>Hypocreales</taxon>
        <taxon>Clavicipitaceae</taxon>
        <taxon>Metarhizium</taxon>
    </lineage>
</organism>